<sequence length="213" mass="25035">MFQSDNLLSRVLTKVFDLCLLNILFLITSLPIFTIGVSLSALYTVTLAMSKNEESPVFKMYFRMWKQNFKKGMIAGLVLLGIVALLIFDMWIWWNSRISYRMFFMIATLVLLSLVIMVSNWVFPLTAKFENSVKNMFKNAMIFSMRYAIVSFCMGIVMVGYMALILKYFVVVLPLFFLFGVILLVYPWTLYVNLRFERYLNEQKERESCSERH</sequence>
<gene>
    <name evidence="2" type="ORF">IAC96_09430</name>
</gene>
<name>A0A9D1JDF7_9FIRM</name>
<proteinExistence type="predicted"/>
<reference evidence="2" key="2">
    <citation type="journal article" date="2021" name="PeerJ">
        <title>Extensive microbial diversity within the chicken gut microbiome revealed by metagenomics and culture.</title>
        <authorList>
            <person name="Gilroy R."/>
            <person name="Ravi A."/>
            <person name="Getino M."/>
            <person name="Pursley I."/>
            <person name="Horton D.L."/>
            <person name="Alikhan N.F."/>
            <person name="Baker D."/>
            <person name="Gharbi K."/>
            <person name="Hall N."/>
            <person name="Watson M."/>
            <person name="Adriaenssens E.M."/>
            <person name="Foster-Nyarko E."/>
            <person name="Jarju S."/>
            <person name="Secka A."/>
            <person name="Antonio M."/>
            <person name="Oren A."/>
            <person name="Chaudhuri R.R."/>
            <person name="La Ragione R."/>
            <person name="Hildebrand F."/>
            <person name="Pallen M.J."/>
        </authorList>
    </citation>
    <scope>NUCLEOTIDE SEQUENCE</scope>
    <source>
        <strain evidence="2">ChiW13-3771</strain>
    </source>
</reference>
<evidence type="ECO:0000313" key="2">
    <source>
        <dbReference type="EMBL" id="HIR89158.1"/>
    </source>
</evidence>
<evidence type="ECO:0000313" key="3">
    <source>
        <dbReference type="Proteomes" id="UP000824201"/>
    </source>
</evidence>
<accession>A0A9D1JDF7</accession>
<comment type="caution">
    <text evidence="2">The sequence shown here is derived from an EMBL/GenBank/DDBJ whole genome shotgun (WGS) entry which is preliminary data.</text>
</comment>
<keyword evidence="1" id="KW-0812">Transmembrane</keyword>
<reference evidence="2" key="1">
    <citation type="submission" date="2020-10" db="EMBL/GenBank/DDBJ databases">
        <authorList>
            <person name="Gilroy R."/>
        </authorList>
    </citation>
    <scope>NUCLEOTIDE SEQUENCE</scope>
    <source>
        <strain evidence="2">ChiW13-3771</strain>
    </source>
</reference>
<dbReference type="Proteomes" id="UP000824201">
    <property type="component" value="Unassembled WGS sequence"/>
</dbReference>
<feature type="transmembrane region" description="Helical" evidence="1">
    <location>
        <begin position="20"/>
        <end position="45"/>
    </location>
</feature>
<dbReference type="EMBL" id="DVHN01000122">
    <property type="protein sequence ID" value="HIR89158.1"/>
    <property type="molecule type" value="Genomic_DNA"/>
</dbReference>
<feature type="transmembrane region" description="Helical" evidence="1">
    <location>
        <begin position="100"/>
        <end position="123"/>
    </location>
</feature>
<organism evidence="2 3">
    <name type="scientific">Candidatus Fimimorpha faecalis</name>
    <dbReference type="NCBI Taxonomy" id="2840824"/>
    <lineage>
        <taxon>Bacteria</taxon>
        <taxon>Bacillati</taxon>
        <taxon>Bacillota</taxon>
        <taxon>Clostridia</taxon>
        <taxon>Eubacteriales</taxon>
        <taxon>Candidatus Fimimorpha</taxon>
    </lineage>
</organism>
<protein>
    <submittedName>
        <fullName evidence="2">DUF624 domain-containing protein</fullName>
    </submittedName>
</protein>
<feature type="transmembrane region" description="Helical" evidence="1">
    <location>
        <begin position="172"/>
        <end position="194"/>
    </location>
</feature>
<dbReference type="AlphaFoldDB" id="A0A9D1JDF7"/>
<feature type="transmembrane region" description="Helical" evidence="1">
    <location>
        <begin position="73"/>
        <end position="94"/>
    </location>
</feature>
<dbReference type="InterPro" id="IPR006938">
    <property type="entry name" value="DUF624"/>
</dbReference>
<dbReference type="Pfam" id="PF04854">
    <property type="entry name" value="DUF624"/>
    <property type="match status" value="1"/>
</dbReference>
<keyword evidence="1" id="KW-0472">Membrane</keyword>
<keyword evidence="1" id="KW-1133">Transmembrane helix</keyword>
<feature type="transmembrane region" description="Helical" evidence="1">
    <location>
        <begin position="144"/>
        <end position="166"/>
    </location>
</feature>
<evidence type="ECO:0000256" key="1">
    <source>
        <dbReference type="SAM" id="Phobius"/>
    </source>
</evidence>